<accession>A0AAV9EB97</accession>
<feature type="compositionally biased region" description="Basic and acidic residues" evidence="1">
    <location>
        <begin position="19"/>
        <end position="31"/>
    </location>
</feature>
<feature type="compositionally biased region" description="Basic and acidic residues" evidence="1">
    <location>
        <begin position="44"/>
        <end position="53"/>
    </location>
</feature>
<feature type="region of interest" description="Disordered" evidence="1">
    <location>
        <begin position="1"/>
        <end position="59"/>
    </location>
</feature>
<protein>
    <submittedName>
        <fullName evidence="2">Uncharacterized protein</fullName>
    </submittedName>
</protein>
<dbReference type="EMBL" id="JAUJYO010000008">
    <property type="protein sequence ID" value="KAK1310497.1"/>
    <property type="molecule type" value="Genomic_DNA"/>
</dbReference>
<gene>
    <name evidence="2" type="ORF">QJS10_CPA08g01438</name>
</gene>
<name>A0AAV9EB97_ACOCL</name>
<comment type="caution">
    <text evidence="2">The sequence shown here is derived from an EMBL/GenBank/DDBJ whole genome shotgun (WGS) entry which is preliminary data.</text>
</comment>
<proteinExistence type="predicted"/>
<reference evidence="2" key="2">
    <citation type="submission" date="2023-06" db="EMBL/GenBank/DDBJ databases">
        <authorList>
            <person name="Ma L."/>
            <person name="Liu K.-W."/>
            <person name="Li Z."/>
            <person name="Hsiao Y.-Y."/>
            <person name="Qi Y."/>
            <person name="Fu T."/>
            <person name="Tang G."/>
            <person name="Zhang D."/>
            <person name="Sun W.-H."/>
            <person name="Liu D.-K."/>
            <person name="Li Y."/>
            <person name="Chen G.-Z."/>
            <person name="Liu X.-D."/>
            <person name="Liao X.-Y."/>
            <person name="Jiang Y.-T."/>
            <person name="Yu X."/>
            <person name="Hao Y."/>
            <person name="Huang J."/>
            <person name="Zhao X.-W."/>
            <person name="Ke S."/>
            <person name="Chen Y.-Y."/>
            <person name="Wu W.-L."/>
            <person name="Hsu J.-L."/>
            <person name="Lin Y.-F."/>
            <person name="Huang M.-D."/>
            <person name="Li C.-Y."/>
            <person name="Huang L."/>
            <person name="Wang Z.-W."/>
            <person name="Zhao X."/>
            <person name="Zhong W.-Y."/>
            <person name="Peng D.-H."/>
            <person name="Ahmad S."/>
            <person name="Lan S."/>
            <person name="Zhang J.-S."/>
            <person name="Tsai W.-C."/>
            <person name="Van De Peer Y."/>
            <person name="Liu Z.-J."/>
        </authorList>
    </citation>
    <scope>NUCLEOTIDE SEQUENCE</scope>
    <source>
        <strain evidence="2">CP</strain>
        <tissue evidence="2">Leaves</tissue>
    </source>
</reference>
<evidence type="ECO:0000313" key="2">
    <source>
        <dbReference type="EMBL" id="KAK1310497.1"/>
    </source>
</evidence>
<keyword evidence="3" id="KW-1185">Reference proteome</keyword>
<reference evidence="2" key="1">
    <citation type="journal article" date="2023" name="Nat. Commun.">
        <title>Diploid and tetraploid genomes of Acorus and the evolution of monocots.</title>
        <authorList>
            <person name="Ma L."/>
            <person name="Liu K.W."/>
            <person name="Li Z."/>
            <person name="Hsiao Y.Y."/>
            <person name="Qi Y."/>
            <person name="Fu T."/>
            <person name="Tang G.D."/>
            <person name="Zhang D."/>
            <person name="Sun W.H."/>
            <person name="Liu D.K."/>
            <person name="Li Y."/>
            <person name="Chen G.Z."/>
            <person name="Liu X.D."/>
            <person name="Liao X.Y."/>
            <person name="Jiang Y.T."/>
            <person name="Yu X."/>
            <person name="Hao Y."/>
            <person name="Huang J."/>
            <person name="Zhao X.W."/>
            <person name="Ke S."/>
            <person name="Chen Y.Y."/>
            <person name="Wu W.L."/>
            <person name="Hsu J.L."/>
            <person name="Lin Y.F."/>
            <person name="Huang M.D."/>
            <person name="Li C.Y."/>
            <person name="Huang L."/>
            <person name="Wang Z.W."/>
            <person name="Zhao X."/>
            <person name="Zhong W.Y."/>
            <person name="Peng D.H."/>
            <person name="Ahmad S."/>
            <person name="Lan S."/>
            <person name="Zhang J.S."/>
            <person name="Tsai W.C."/>
            <person name="Van de Peer Y."/>
            <person name="Liu Z.J."/>
        </authorList>
    </citation>
    <scope>NUCLEOTIDE SEQUENCE</scope>
    <source>
        <strain evidence="2">CP</strain>
    </source>
</reference>
<evidence type="ECO:0000256" key="1">
    <source>
        <dbReference type="SAM" id="MobiDB-lite"/>
    </source>
</evidence>
<evidence type="ECO:0000313" key="3">
    <source>
        <dbReference type="Proteomes" id="UP001180020"/>
    </source>
</evidence>
<dbReference type="AlphaFoldDB" id="A0AAV9EB97"/>
<dbReference type="Proteomes" id="UP001180020">
    <property type="component" value="Unassembled WGS sequence"/>
</dbReference>
<organism evidence="2 3">
    <name type="scientific">Acorus calamus</name>
    <name type="common">Sweet flag</name>
    <dbReference type="NCBI Taxonomy" id="4465"/>
    <lineage>
        <taxon>Eukaryota</taxon>
        <taxon>Viridiplantae</taxon>
        <taxon>Streptophyta</taxon>
        <taxon>Embryophyta</taxon>
        <taxon>Tracheophyta</taxon>
        <taxon>Spermatophyta</taxon>
        <taxon>Magnoliopsida</taxon>
        <taxon>Liliopsida</taxon>
        <taxon>Acoraceae</taxon>
        <taxon>Acorus</taxon>
    </lineage>
</organism>
<sequence>MGELEDEMSSRERARKTKRLDSMEINHGREQEDAEESNYSPHLLRTEERCSRLKEHHRQ</sequence>